<reference evidence="8 9" key="2">
    <citation type="journal article" date="2010" name="Nucleic Acids Res.">
        <title>BeetleBase in 2010: revisions to provide comprehensive genomic information for Tribolium castaneum.</title>
        <authorList>
            <person name="Kim H.S."/>
            <person name="Murphy T."/>
            <person name="Xia J."/>
            <person name="Caragea D."/>
            <person name="Park Y."/>
            <person name="Beeman R.W."/>
            <person name="Lorenzen M.D."/>
            <person name="Butcher S."/>
            <person name="Manak J.R."/>
            <person name="Brown S.J."/>
        </authorList>
    </citation>
    <scope>GENOME REANNOTATION</scope>
    <source>
        <strain evidence="8 9">Georgia GA2</strain>
    </source>
</reference>
<evidence type="ECO:0000256" key="4">
    <source>
        <dbReference type="ARBA" id="ARBA00022691"/>
    </source>
</evidence>
<evidence type="ECO:0000256" key="6">
    <source>
        <dbReference type="PROSITE-ProRule" id="PRU01023"/>
    </source>
</evidence>
<dbReference type="FunCoup" id="D6WZC9">
    <property type="interactions" value="1016"/>
</dbReference>
<feature type="binding site" evidence="6">
    <location>
        <position position="306"/>
    </location>
    <ligand>
        <name>S-adenosyl-L-methionine</name>
        <dbReference type="ChEBI" id="CHEBI:59789"/>
    </ligand>
</feature>
<proteinExistence type="inferred from homology"/>
<dbReference type="PANTHER" id="PTHR22807:SF34">
    <property type="entry name" value="TRNA (CYTOSINE(72)-C(5))-METHYLTRANSFERASE NSUN6"/>
    <property type="match status" value="1"/>
</dbReference>
<dbReference type="Proteomes" id="UP000007266">
    <property type="component" value="Linkage group 9"/>
</dbReference>
<dbReference type="SUPFAM" id="SSF88697">
    <property type="entry name" value="PUA domain-like"/>
    <property type="match status" value="1"/>
</dbReference>
<dbReference type="InterPro" id="IPR018314">
    <property type="entry name" value="RsmB/NOL1/NOP2-like_CS"/>
</dbReference>
<evidence type="ECO:0000256" key="5">
    <source>
        <dbReference type="ARBA" id="ARBA00022884"/>
    </source>
</evidence>
<dbReference type="EMBL" id="KQ971372">
    <property type="protein sequence ID" value="EFA09726.1"/>
    <property type="molecule type" value="Genomic_DNA"/>
</dbReference>
<keyword evidence="2 6" id="KW-0489">Methyltransferase</keyword>
<feature type="active site" description="Nucleophile" evidence="6">
    <location>
        <position position="356"/>
    </location>
</feature>
<protein>
    <submittedName>
        <fullName evidence="8">Methyltransferase NSUN6-like Protein</fullName>
    </submittedName>
</protein>
<dbReference type="CDD" id="cd21150">
    <property type="entry name" value="PUA_NSun6-like"/>
    <property type="match status" value="1"/>
</dbReference>
<dbReference type="PhylomeDB" id="D6WZC9"/>
<evidence type="ECO:0000313" key="9">
    <source>
        <dbReference type="Proteomes" id="UP000007266"/>
    </source>
</evidence>
<gene>
    <name evidence="8" type="primary">AUGUSTUS-3.0.2_11859</name>
    <name evidence="8" type="ORF">TcasGA2_TC011859</name>
</gene>
<evidence type="ECO:0000256" key="3">
    <source>
        <dbReference type="ARBA" id="ARBA00022679"/>
    </source>
</evidence>
<keyword evidence="4 6" id="KW-0949">S-adenosyl-L-methionine</keyword>
<dbReference type="GO" id="GO:0008173">
    <property type="term" value="F:RNA methyltransferase activity"/>
    <property type="evidence" value="ECO:0007669"/>
    <property type="project" value="InterPro"/>
</dbReference>
<dbReference type="AlphaFoldDB" id="D6WZC9"/>
<feature type="domain" description="SAM-dependent MTase RsmB/NOP-type" evidence="7">
    <location>
        <begin position="130"/>
        <end position="425"/>
    </location>
</feature>
<accession>D6WZC9</accession>
<dbReference type="CDD" id="cd02440">
    <property type="entry name" value="AdoMet_MTases"/>
    <property type="match status" value="1"/>
</dbReference>
<dbReference type="GO" id="GO:0001510">
    <property type="term" value="P:RNA methylation"/>
    <property type="evidence" value="ECO:0000318"/>
    <property type="project" value="GO_Central"/>
</dbReference>
<reference evidence="8 9" key="1">
    <citation type="journal article" date="2008" name="Nature">
        <title>The genome of the model beetle and pest Tribolium castaneum.</title>
        <authorList>
            <consortium name="Tribolium Genome Sequencing Consortium"/>
            <person name="Richards S."/>
            <person name="Gibbs R.A."/>
            <person name="Weinstock G.M."/>
            <person name="Brown S.J."/>
            <person name="Denell R."/>
            <person name="Beeman R.W."/>
            <person name="Gibbs R."/>
            <person name="Beeman R.W."/>
            <person name="Brown S.J."/>
            <person name="Bucher G."/>
            <person name="Friedrich M."/>
            <person name="Grimmelikhuijzen C.J."/>
            <person name="Klingler M."/>
            <person name="Lorenzen M."/>
            <person name="Richards S."/>
            <person name="Roth S."/>
            <person name="Schroder R."/>
            <person name="Tautz D."/>
            <person name="Zdobnov E.M."/>
            <person name="Muzny D."/>
            <person name="Gibbs R.A."/>
            <person name="Weinstock G.M."/>
            <person name="Attaway T."/>
            <person name="Bell S."/>
            <person name="Buhay C.J."/>
            <person name="Chandrabose M.N."/>
            <person name="Chavez D."/>
            <person name="Clerk-Blankenburg K.P."/>
            <person name="Cree A."/>
            <person name="Dao M."/>
            <person name="Davis C."/>
            <person name="Chacko J."/>
            <person name="Dinh H."/>
            <person name="Dugan-Rocha S."/>
            <person name="Fowler G."/>
            <person name="Garner T.T."/>
            <person name="Garnes J."/>
            <person name="Gnirke A."/>
            <person name="Hawes A."/>
            <person name="Hernandez J."/>
            <person name="Hines S."/>
            <person name="Holder M."/>
            <person name="Hume J."/>
            <person name="Jhangiani S.N."/>
            <person name="Joshi V."/>
            <person name="Khan Z.M."/>
            <person name="Jackson L."/>
            <person name="Kovar C."/>
            <person name="Kowis A."/>
            <person name="Lee S."/>
            <person name="Lewis L.R."/>
            <person name="Margolis J."/>
            <person name="Morgan M."/>
            <person name="Nazareth L.V."/>
            <person name="Nguyen N."/>
            <person name="Okwuonu G."/>
            <person name="Parker D."/>
            <person name="Richards S."/>
            <person name="Ruiz S.J."/>
            <person name="Santibanez J."/>
            <person name="Savard J."/>
            <person name="Scherer S.E."/>
            <person name="Schneider B."/>
            <person name="Sodergren E."/>
            <person name="Tautz D."/>
            <person name="Vattahil S."/>
            <person name="Villasana D."/>
            <person name="White C.S."/>
            <person name="Wright R."/>
            <person name="Park Y."/>
            <person name="Beeman R.W."/>
            <person name="Lord J."/>
            <person name="Oppert B."/>
            <person name="Lorenzen M."/>
            <person name="Brown S."/>
            <person name="Wang L."/>
            <person name="Savard J."/>
            <person name="Tautz D."/>
            <person name="Richards S."/>
            <person name="Weinstock G."/>
            <person name="Gibbs R.A."/>
            <person name="Liu Y."/>
            <person name="Worley K."/>
            <person name="Weinstock G."/>
            <person name="Elsik C.G."/>
            <person name="Reese J.T."/>
            <person name="Elhaik E."/>
            <person name="Landan G."/>
            <person name="Graur D."/>
            <person name="Arensburger P."/>
            <person name="Atkinson P."/>
            <person name="Beeman R.W."/>
            <person name="Beidler J."/>
            <person name="Brown S.J."/>
            <person name="Demuth J.P."/>
            <person name="Drury D.W."/>
            <person name="Du Y.Z."/>
            <person name="Fujiwara H."/>
            <person name="Lorenzen M."/>
            <person name="Maselli V."/>
            <person name="Osanai M."/>
            <person name="Park Y."/>
            <person name="Robertson H.M."/>
            <person name="Tu Z."/>
            <person name="Wang J.J."/>
            <person name="Wang S."/>
            <person name="Richards S."/>
            <person name="Song H."/>
            <person name="Zhang L."/>
            <person name="Sodergren E."/>
            <person name="Werner D."/>
            <person name="Stanke M."/>
            <person name="Morgenstern B."/>
            <person name="Solovyev V."/>
            <person name="Kosarev P."/>
            <person name="Brown G."/>
            <person name="Chen H.C."/>
            <person name="Ermolaeva O."/>
            <person name="Hlavina W."/>
            <person name="Kapustin Y."/>
            <person name="Kiryutin B."/>
            <person name="Kitts P."/>
            <person name="Maglott D."/>
            <person name="Pruitt K."/>
            <person name="Sapojnikov V."/>
            <person name="Souvorov A."/>
            <person name="Mackey A.J."/>
            <person name="Waterhouse R.M."/>
            <person name="Wyder S."/>
            <person name="Zdobnov E.M."/>
            <person name="Zdobnov E.M."/>
            <person name="Wyder S."/>
            <person name="Kriventseva E.V."/>
            <person name="Kadowaki T."/>
            <person name="Bork P."/>
            <person name="Aranda M."/>
            <person name="Bao R."/>
            <person name="Beermann A."/>
            <person name="Berns N."/>
            <person name="Bolognesi R."/>
            <person name="Bonneton F."/>
            <person name="Bopp D."/>
            <person name="Brown S.J."/>
            <person name="Bucher G."/>
            <person name="Butts T."/>
            <person name="Chaumot A."/>
            <person name="Denell R.E."/>
            <person name="Ferrier D.E."/>
            <person name="Friedrich M."/>
            <person name="Gordon C.M."/>
            <person name="Jindra M."/>
            <person name="Klingler M."/>
            <person name="Lan Q."/>
            <person name="Lattorff H.M."/>
            <person name="Laudet V."/>
            <person name="von Levetsow C."/>
            <person name="Liu Z."/>
            <person name="Lutz R."/>
            <person name="Lynch J.A."/>
            <person name="da Fonseca R.N."/>
            <person name="Posnien N."/>
            <person name="Reuter R."/>
            <person name="Roth S."/>
            <person name="Savard J."/>
            <person name="Schinko J.B."/>
            <person name="Schmitt C."/>
            <person name="Schoppmeier M."/>
            <person name="Schroder R."/>
            <person name="Shippy T.D."/>
            <person name="Simonnet F."/>
            <person name="Marques-Souza H."/>
            <person name="Tautz D."/>
            <person name="Tomoyasu Y."/>
            <person name="Trauner J."/>
            <person name="Van der Zee M."/>
            <person name="Vervoort M."/>
            <person name="Wittkopp N."/>
            <person name="Wimmer E.A."/>
            <person name="Yang X."/>
            <person name="Jones A.K."/>
            <person name="Sattelle D.B."/>
            <person name="Ebert P.R."/>
            <person name="Nelson D."/>
            <person name="Scott J.G."/>
            <person name="Beeman R.W."/>
            <person name="Muthukrishnan S."/>
            <person name="Kramer K.J."/>
            <person name="Arakane Y."/>
            <person name="Beeman R.W."/>
            <person name="Zhu Q."/>
            <person name="Hogenkamp D."/>
            <person name="Dixit R."/>
            <person name="Oppert B."/>
            <person name="Jiang H."/>
            <person name="Zou Z."/>
            <person name="Marshall J."/>
            <person name="Elpidina E."/>
            <person name="Vinokurov K."/>
            <person name="Oppert C."/>
            <person name="Zou Z."/>
            <person name="Evans J."/>
            <person name="Lu Z."/>
            <person name="Zhao P."/>
            <person name="Sumathipala N."/>
            <person name="Altincicek B."/>
            <person name="Vilcinskas A."/>
            <person name="Williams M."/>
            <person name="Hultmark D."/>
            <person name="Hetru C."/>
            <person name="Jiang H."/>
            <person name="Grimmelikhuijzen C.J."/>
            <person name="Hauser F."/>
            <person name="Cazzamali G."/>
            <person name="Williamson M."/>
            <person name="Park Y."/>
            <person name="Li B."/>
            <person name="Tanaka Y."/>
            <person name="Predel R."/>
            <person name="Neupert S."/>
            <person name="Schachtner J."/>
            <person name="Verleyen P."/>
            <person name="Raible F."/>
            <person name="Bork P."/>
            <person name="Friedrich M."/>
            <person name="Walden K.K."/>
            <person name="Robertson H.M."/>
            <person name="Angeli S."/>
            <person name="Foret S."/>
            <person name="Bucher G."/>
            <person name="Schuetz S."/>
            <person name="Maleszka R."/>
            <person name="Wimmer E.A."/>
            <person name="Beeman R.W."/>
            <person name="Lorenzen M."/>
            <person name="Tomoyasu Y."/>
            <person name="Miller S.C."/>
            <person name="Grossmann D."/>
            <person name="Bucher G."/>
        </authorList>
    </citation>
    <scope>NUCLEOTIDE SEQUENCE [LARGE SCALE GENOMIC DNA]</scope>
    <source>
        <strain evidence="8 9">Georgia GA2</strain>
    </source>
</reference>
<dbReference type="InterPro" id="IPR036974">
    <property type="entry name" value="PUA_sf"/>
</dbReference>
<dbReference type="InterPro" id="IPR001678">
    <property type="entry name" value="MeTrfase_RsmB-F_NOP2_dom"/>
</dbReference>
<dbReference type="InterPro" id="IPR029063">
    <property type="entry name" value="SAM-dependent_MTases_sf"/>
</dbReference>
<comment type="caution">
    <text evidence="6">Lacks conserved residue(s) required for the propagation of feature annotation.</text>
</comment>
<dbReference type="SUPFAM" id="SSF53335">
    <property type="entry name" value="S-adenosyl-L-methionine-dependent methyltransferases"/>
    <property type="match status" value="1"/>
</dbReference>
<dbReference type="InterPro" id="IPR049560">
    <property type="entry name" value="MeTrfase_RsmB-F_NOP2_cat"/>
</dbReference>
<dbReference type="InterPro" id="IPR023267">
    <property type="entry name" value="RCMT"/>
</dbReference>
<dbReference type="PANTHER" id="PTHR22807">
    <property type="entry name" value="NOP2 YEAST -RELATED NOL1/NOP2/FMU SUN DOMAIN-CONTAINING"/>
    <property type="match status" value="1"/>
</dbReference>
<dbReference type="PRINTS" id="PR02008">
    <property type="entry name" value="RCMTFAMILY"/>
</dbReference>
<keyword evidence="3 6" id="KW-0808">Transferase</keyword>
<keyword evidence="9" id="KW-1185">Reference proteome</keyword>
<name>D6WZC9_TRICA</name>
<sequence length="425" mass="46617">MPYPESPFGDDFDAGILVRRADDDETNVSEIQIGEVTKWLCQAPKITSFRVNTLKADVGEAHRWIRAHIAGAGLDLRVERHPSCADAVIVHHPVSHQTPQKHNKEIVVDAVCGAAVLRGAHIYAPGVIGMMSNIQIGDNVSIYVDLDKKCKKGFLKLYNGKKTFIGNGEVILGRNHLFCETPQTGLAIKMIETISSCPPVLGDNFLPPGAALLQNLPSIICTHVLAPCPNDTILDMCASPGNKTTHIAALLKNQGRLVAIDKTPTKVAQLRQRCENFGAKVEILQTDSTKLLDRFCYESFDKILLDAPCSALGKRPQFVNTTSRKILRSYVPLQRKLFETAVQLLKTDGTLVYSTCTITLAENEGIVAWALKNFKLELVEAAPILGGPGWDGTQLTSEQLKKVQRFGPHQSIDSVGFFIAKFVKK</sequence>
<evidence type="ECO:0000256" key="1">
    <source>
        <dbReference type="ARBA" id="ARBA00007494"/>
    </source>
</evidence>
<dbReference type="PROSITE" id="PS51686">
    <property type="entry name" value="SAM_MT_RSMB_NOP"/>
    <property type="match status" value="1"/>
</dbReference>
<dbReference type="STRING" id="7070.D6WZC9"/>
<dbReference type="Gene3D" id="3.40.50.150">
    <property type="entry name" value="Vaccinia Virus protein VP39"/>
    <property type="match status" value="1"/>
</dbReference>
<comment type="similarity">
    <text evidence="1 6">Belongs to the class I-like SAM-binding methyltransferase superfamily. RsmB/NOP family.</text>
</comment>
<dbReference type="Gene3D" id="2.30.130.10">
    <property type="entry name" value="PUA domain"/>
    <property type="match status" value="1"/>
</dbReference>
<dbReference type="OrthoDB" id="260824at2759"/>
<feature type="binding site" evidence="6">
    <location>
        <position position="261"/>
    </location>
    <ligand>
        <name>S-adenosyl-L-methionine</name>
        <dbReference type="ChEBI" id="CHEBI:59789"/>
    </ligand>
</feature>
<dbReference type="InterPro" id="IPR015947">
    <property type="entry name" value="PUA-like_sf"/>
</dbReference>
<evidence type="ECO:0000259" key="7">
    <source>
        <dbReference type="PROSITE" id="PS51686"/>
    </source>
</evidence>
<organism evidence="8 9">
    <name type="scientific">Tribolium castaneum</name>
    <name type="common">Red flour beetle</name>
    <dbReference type="NCBI Taxonomy" id="7070"/>
    <lineage>
        <taxon>Eukaryota</taxon>
        <taxon>Metazoa</taxon>
        <taxon>Ecdysozoa</taxon>
        <taxon>Arthropoda</taxon>
        <taxon>Hexapoda</taxon>
        <taxon>Insecta</taxon>
        <taxon>Pterygota</taxon>
        <taxon>Neoptera</taxon>
        <taxon>Endopterygota</taxon>
        <taxon>Coleoptera</taxon>
        <taxon>Polyphaga</taxon>
        <taxon>Cucujiformia</taxon>
        <taxon>Tenebrionidae</taxon>
        <taxon>Tenebrionidae incertae sedis</taxon>
        <taxon>Tribolium</taxon>
    </lineage>
</organism>
<evidence type="ECO:0000256" key="2">
    <source>
        <dbReference type="ARBA" id="ARBA00022603"/>
    </source>
</evidence>
<feature type="binding site" evidence="6">
    <location>
        <position position="287"/>
    </location>
    <ligand>
        <name>S-adenosyl-L-methionine</name>
        <dbReference type="ChEBI" id="CHEBI:59789"/>
    </ligand>
</feature>
<evidence type="ECO:0000313" key="8">
    <source>
        <dbReference type="EMBL" id="EFA09726.1"/>
    </source>
</evidence>
<dbReference type="PROSITE" id="PS01153">
    <property type="entry name" value="NOL1_NOP2_SUN"/>
    <property type="match status" value="1"/>
</dbReference>
<dbReference type="OMA" id="YQGAMLY"/>
<keyword evidence="5 6" id="KW-0694">RNA-binding</keyword>
<dbReference type="PROSITE" id="PS50890">
    <property type="entry name" value="PUA"/>
    <property type="match status" value="1"/>
</dbReference>
<dbReference type="GO" id="GO:0003723">
    <property type="term" value="F:RNA binding"/>
    <property type="evidence" value="ECO:0007669"/>
    <property type="project" value="UniProtKB-UniRule"/>
</dbReference>
<dbReference type="eggNOG" id="KOG1122">
    <property type="taxonomic scope" value="Eukaryota"/>
</dbReference>
<dbReference type="InParanoid" id="D6WZC9"/>
<dbReference type="HOGENOM" id="CLU_005316_1_0_1"/>
<dbReference type="Pfam" id="PF01189">
    <property type="entry name" value="Methyltr_RsmB-F"/>
    <property type="match status" value="1"/>
</dbReference>